<dbReference type="OrthoDB" id="5806422at2759"/>
<name>A0A6V7X2I0_MELEN</name>
<evidence type="ECO:0000313" key="3">
    <source>
        <dbReference type="Proteomes" id="UP000580250"/>
    </source>
</evidence>
<dbReference type="AlphaFoldDB" id="A0A6V7X2I0"/>
<feature type="region of interest" description="Disordered" evidence="1">
    <location>
        <begin position="1"/>
        <end position="23"/>
    </location>
</feature>
<evidence type="ECO:0000313" key="2">
    <source>
        <dbReference type="EMBL" id="CAD2193484.1"/>
    </source>
</evidence>
<reference evidence="2 3" key="1">
    <citation type="submission" date="2020-08" db="EMBL/GenBank/DDBJ databases">
        <authorList>
            <person name="Koutsovoulos G."/>
            <person name="Danchin GJ E."/>
        </authorList>
    </citation>
    <scope>NUCLEOTIDE SEQUENCE [LARGE SCALE GENOMIC DNA]</scope>
</reference>
<comment type="caution">
    <text evidence="2">The sequence shown here is derived from an EMBL/GenBank/DDBJ whole genome shotgun (WGS) entry which is preliminary data.</text>
</comment>
<gene>
    <name evidence="2" type="ORF">MENT_LOCUS46441</name>
</gene>
<evidence type="ECO:0000256" key="1">
    <source>
        <dbReference type="SAM" id="MobiDB-lite"/>
    </source>
</evidence>
<dbReference type="Proteomes" id="UP000580250">
    <property type="component" value="Unassembled WGS sequence"/>
</dbReference>
<protein>
    <submittedName>
        <fullName evidence="2">Uncharacterized protein</fullName>
    </submittedName>
</protein>
<dbReference type="EMBL" id="CAJEWN010001033">
    <property type="protein sequence ID" value="CAD2193484.1"/>
    <property type="molecule type" value="Genomic_DNA"/>
</dbReference>
<proteinExistence type="predicted"/>
<accession>A0A6V7X2I0</accession>
<organism evidence="2 3">
    <name type="scientific">Meloidogyne enterolobii</name>
    <name type="common">Root-knot nematode worm</name>
    <name type="synonym">Meloidogyne mayaguensis</name>
    <dbReference type="NCBI Taxonomy" id="390850"/>
    <lineage>
        <taxon>Eukaryota</taxon>
        <taxon>Metazoa</taxon>
        <taxon>Ecdysozoa</taxon>
        <taxon>Nematoda</taxon>
        <taxon>Chromadorea</taxon>
        <taxon>Rhabditida</taxon>
        <taxon>Tylenchina</taxon>
        <taxon>Tylenchomorpha</taxon>
        <taxon>Tylenchoidea</taxon>
        <taxon>Meloidogynidae</taxon>
        <taxon>Meloidogyninae</taxon>
        <taxon>Meloidogyne</taxon>
    </lineage>
</organism>
<sequence length="249" mass="28683">MPGVKRNAVHFSPVQFDSQKQKMSSSDTFTQLANQLAAIGKQMESNSGTDNTTTMQQMFQFCTTLLTQMAQQQNLIMEQQQTIQKLQMRDTLLDLIEEEKQQKAIVITNLPESNCEHAKERVEEDFEQVKEILDLCDVECRPSQVYRMGTISGRPRLLKVELPTRFFARKFLLNKSKLKNSKFNKLFVRKSLSKAQRAERSRLIEICKTLHSQNPNSDHVIYADHVLSAKDIPLFKSNPNNFKCVCHNA</sequence>